<name>A0ABX7T391_9SPHN</name>
<protein>
    <submittedName>
        <fullName evidence="2">DUF2975 domain-containing protein</fullName>
    </submittedName>
</protein>
<proteinExistence type="predicted"/>
<reference evidence="2 3" key="1">
    <citation type="submission" date="2021-03" db="EMBL/GenBank/DDBJ databases">
        <title>Complete genome of Parasphingorhabdus_sp.JHSY0214.</title>
        <authorList>
            <person name="Yoo J.H."/>
            <person name="Bae J.W."/>
        </authorList>
    </citation>
    <scope>NUCLEOTIDE SEQUENCE [LARGE SCALE GENOMIC DNA]</scope>
    <source>
        <strain evidence="2 3">JHSY0214</strain>
    </source>
</reference>
<accession>A0ABX7T391</accession>
<evidence type="ECO:0000313" key="2">
    <source>
        <dbReference type="EMBL" id="QTD54989.1"/>
    </source>
</evidence>
<evidence type="ECO:0000313" key="3">
    <source>
        <dbReference type="Proteomes" id="UP000663923"/>
    </source>
</evidence>
<keyword evidence="3" id="KW-1185">Reference proteome</keyword>
<dbReference type="InterPro" id="IPR021354">
    <property type="entry name" value="DUF2975"/>
</dbReference>
<dbReference type="EMBL" id="CP071794">
    <property type="protein sequence ID" value="QTD54989.1"/>
    <property type="molecule type" value="Genomic_DNA"/>
</dbReference>
<evidence type="ECO:0000256" key="1">
    <source>
        <dbReference type="SAM" id="Phobius"/>
    </source>
</evidence>
<keyword evidence="1" id="KW-0812">Transmembrane</keyword>
<dbReference type="Pfam" id="PF11188">
    <property type="entry name" value="DUF2975"/>
    <property type="match status" value="1"/>
</dbReference>
<dbReference type="RefSeq" id="WP_207986816.1">
    <property type="nucleotide sequence ID" value="NZ_CP071794.1"/>
</dbReference>
<feature type="transmembrane region" description="Helical" evidence="1">
    <location>
        <begin position="21"/>
        <end position="43"/>
    </location>
</feature>
<keyword evidence="1" id="KW-0472">Membrane</keyword>
<feature type="transmembrane region" description="Helical" evidence="1">
    <location>
        <begin position="63"/>
        <end position="83"/>
    </location>
</feature>
<organism evidence="2 3">
    <name type="scientific">Parasphingorhabdus cellanae</name>
    <dbReference type="NCBI Taxonomy" id="2806553"/>
    <lineage>
        <taxon>Bacteria</taxon>
        <taxon>Pseudomonadati</taxon>
        <taxon>Pseudomonadota</taxon>
        <taxon>Alphaproteobacteria</taxon>
        <taxon>Sphingomonadales</taxon>
        <taxon>Sphingomonadaceae</taxon>
        <taxon>Parasphingorhabdus</taxon>
    </lineage>
</organism>
<feature type="transmembrane region" description="Helical" evidence="1">
    <location>
        <begin position="154"/>
        <end position="172"/>
    </location>
</feature>
<keyword evidence="1" id="KW-1133">Transmembrane helix</keyword>
<sequence length="186" mass="20186">MTQTNKPNDIVLKSTRGLLIFTKWLLVLGVGTLTIGMPTILFFTGEVTSAMADVFVTPPGPEVVWMIAGIMLFAVIMMLLTLFSINRLRRIVDSVGEGNPFTRINGTRLRGMGVAVFAIQVITFFGGILATTILTTLGEVKPDRDFHMDVGSGISVSGILLVLLLIILARVFDRGADMQDELEGTI</sequence>
<feature type="transmembrane region" description="Helical" evidence="1">
    <location>
        <begin position="112"/>
        <end position="134"/>
    </location>
</feature>
<dbReference type="Proteomes" id="UP000663923">
    <property type="component" value="Chromosome"/>
</dbReference>
<gene>
    <name evidence="2" type="ORF">J4G78_12180</name>
</gene>